<accession>A0A9P7SZQ4</accession>
<name>A0A9P7SZQ4_9HYPO</name>
<comment type="caution">
    <text evidence="2">The sequence shown here is derived from an EMBL/GenBank/DDBJ whole genome shotgun (WGS) entry which is preliminary data.</text>
</comment>
<reference evidence="2" key="1">
    <citation type="journal article" date="2020" name="bioRxiv">
        <title>Whole genome comparisons of ergot fungi reveals the divergence and evolution of species within the genus Claviceps are the result of varying mechanisms driving genome evolution and host range expansion.</title>
        <authorList>
            <person name="Wyka S.A."/>
            <person name="Mondo S.J."/>
            <person name="Liu M."/>
            <person name="Dettman J."/>
            <person name="Nalam V."/>
            <person name="Broders K.D."/>
        </authorList>
    </citation>
    <scope>NUCLEOTIDE SEQUENCE</scope>
    <source>
        <strain evidence="2">CCC 602</strain>
    </source>
</reference>
<dbReference type="EMBL" id="SRPW01000157">
    <property type="protein sequence ID" value="KAG6017321.1"/>
    <property type="molecule type" value="Genomic_DNA"/>
</dbReference>
<feature type="signal peptide" evidence="1">
    <location>
        <begin position="1"/>
        <end position="19"/>
    </location>
</feature>
<keyword evidence="1" id="KW-0732">Signal</keyword>
<keyword evidence="3" id="KW-1185">Reference proteome</keyword>
<organism evidence="2 3">
    <name type="scientific">Claviceps pusilla</name>
    <dbReference type="NCBI Taxonomy" id="123648"/>
    <lineage>
        <taxon>Eukaryota</taxon>
        <taxon>Fungi</taxon>
        <taxon>Dikarya</taxon>
        <taxon>Ascomycota</taxon>
        <taxon>Pezizomycotina</taxon>
        <taxon>Sordariomycetes</taxon>
        <taxon>Hypocreomycetidae</taxon>
        <taxon>Hypocreales</taxon>
        <taxon>Clavicipitaceae</taxon>
        <taxon>Claviceps</taxon>
    </lineage>
</organism>
<dbReference type="AlphaFoldDB" id="A0A9P7SZQ4"/>
<dbReference type="OrthoDB" id="4947525at2759"/>
<evidence type="ECO:0000256" key="1">
    <source>
        <dbReference type="SAM" id="SignalP"/>
    </source>
</evidence>
<sequence length="124" mass="13941">MKFTTVLGSLFFTALQVAAVPVDESPYIHLKPGTLDARDNPGYCCVGTTTESGDHRALYVPRGQIDYTFYPGAADDCEWTIARSASSCDGWRFELTKECKKREDSLLEYAVQPDSFCKQYIKHQ</sequence>
<proteinExistence type="predicted"/>
<protein>
    <submittedName>
        <fullName evidence="2">Uncharacterized protein</fullName>
    </submittedName>
</protein>
<evidence type="ECO:0000313" key="3">
    <source>
        <dbReference type="Proteomes" id="UP000748025"/>
    </source>
</evidence>
<gene>
    <name evidence="2" type="ORF">E4U43_001700</name>
</gene>
<feature type="chain" id="PRO_5040105955" evidence="1">
    <location>
        <begin position="20"/>
        <end position="124"/>
    </location>
</feature>
<evidence type="ECO:0000313" key="2">
    <source>
        <dbReference type="EMBL" id="KAG6017321.1"/>
    </source>
</evidence>
<dbReference type="Proteomes" id="UP000748025">
    <property type="component" value="Unassembled WGS sequence"/>
</dbReference>